<evidence type="ECO:0000313" key="2">
    <source>
        <dbReference type="EMBL" id="MCD1118108.1"/>
    </source>
</evidence>
<dbReference type="RefSeq" id="WP_230670411.1">
    <property type="nucleotide sequence ID" value="NZ_JAJNAY010000001.1"/>
</dbReference>
<dbReference type="Gene3D" id="3.60.15.10">
    <property type="entry name" value="Ribonuclease Z/Hydroxyacylglutathione hydrolase-like"/>
    <property type="match status" value="1"/>
</dbReference>
<dbReference type="Proteomes" id="UP001108025">
    <property type="component" value="Unassembled WGS sequence"/>
</dbReference>
<protein>
    <submittedName>
        <fullName evidence="2">MBL fold metallo-hydrolase</fullName>
    </submittedName>
</protein>
<organism evidence="2 3">
    <name type="scientific">Chryseobacterium turcicum</name>
    <dbReference type="NCBI Taxonomy" id="2898076"/>
    <lineage>
        <taxon>Bacteria</taxon>
        <taxon>Pseudomonadati</taxon>
        <taxon>Bacteroidota</taxon>
        <taxon>Flavobacteriia</taxon>
        <taxon>Flavobacteriales</taxon>
        <taxon>Weeksellaceae</taxon>
        <taxon>Chryseobacterium group</taxon>
        <taxon>Chryseobacterium</taxon>
    </lineage>
</organism>
<dbReference type="InterPro" id="IPR001279">
    <property type="entry name" value="Metallo-B-lactamas"/>
</dbReference>
<sequence>MKIKFLQAGNGDSFLISFLENDEPRNILIDGGIGNTYKSTANVKGDLHKIFEKIREEKQFIDLLVLTHFDDDHIGGILRWLNKDKEASSLIKKVWFNSGKEIAKKFESTENKDLDIQIVDGADHFHTSPKQGIKFENYLRNHNLWEGEIIEQASKYDLFGLKFKILSPNNEKLNDLLNLYEKQKDYFTSGDEYDFNTSLKDFIHEESEPNFKFKEDKSVANGSSIAFIMEYEDKSFLFLADAHPSVIIEGLNKFGYNKDNTLHVELMKVSHHGSMYNTNKELLEIVKTDNYLISSNATKHGLPNKRTIARIINNHPNAVIRFNYDLTDRVFLEEDWNDFSIFKAKVTNEFIYPWTKTI</sequence>
<dbReference type="AlphaFoldDB" id="A0A9Q3YWK8"/>
<proteinExistence type="predicted"/>
<dbReference type="EMBL" id="JAJNAY010000001">
    <property type="protein sequence ID" value="MCD1118108.1"/>
    <property type="molecule type" value="Genomic_DNA"/>
</dbReference>
<accession>A0A9Q3YWK8</accession>
<gene>
    <name evidence="2" type="ORF">LO744_14695</name>
</gene>
<dbReference type="PANTHER" id="PTHR30619:SF1">
    <property type="entry name" value="RECOMBINATION PROTEIN 2"/>
    <property type="match status" value="1"/>
</dbReference>
<feature type="domain" description="Metallo-beta-lactamase" evidence="1">
    <location>
        <begin position="11"/>
        <end position="110"/>
    </location>
</feature>
<dbReference type="PANTHER" id="PTHR30619">
    <property type="entry name" value="DNA INTERNALIZATION/COMPETENCE PROTEIN COMEC/REC2"/>
    <property type="match status" value="1"/>
</dbReference>
<evidence type="ECO:0000313" key="3">
    <source>
        <dbReference type="Proteomes" id="UP001108025"/>
    </source>
</evidence>
<dbReference type="SUPFAM" id="SSF56281">
    <property type="entry name" value="Metallo-hydrolase/oxidoreductase"/>
    <property type="match status" value="1"/>
</dbReference>
<dbReference type="Pfam" id="PF00753">
    <property type="entry name" value="Lactamase_B"/>
    <property type="match status" value="1"/>
</dbReference>
<reference evidence="2" key="1">
    <citation type="submission" date="2021-11" db="EMBL/GenBank/DDBJ databases">
        <title>Description of novel Chryseobacterium species.</title>
        <authorList>
            <person name="Saticioglu I.B."/>
            <person name="Ay H."/>
            <person name="Altun S."/>
            <person name="Duman M."/>
        </authorList>
    </citation>
    <scope>NUCLEOTIDE SEQUENCE</scope>
    <source>
        <strain evidence="2">C-17</strain>
    </source>
</reference>
<evidence type="ECO:0000259" key="1">
    <source>
        <dbReference type="Pfam" id="PF00753"/>
    </source>
</evidence>
<name>A0A9Q3YWK8_9FLAO</name>
<dbReference type="InterPro" id="IPR036866">
    <property type="entry name" value="RibonucZ/Hydroxyglut_hydro"/>
</dbReference>
<keyword evidence="3" id="KW-1185">Reference proteome</keyword>
<comment type="caution">
    <text evidence="2">The sequence shown here is derived from an EMBL/GenBank/DDBJ whole genome shotgun (WGS) entry which is preliminary data.</text>
</comment>
<dbReference type="InterPro" id="IPR052159">
    <property type="entry name" value="Competence_DNA_uptake"/>
</dbReference>